<dbReference type="InterPro" id="IPR024084">
    <property type="entry name" value="IsoPropMal-DH-like_dom"/>
</dbReference>
<evidence type="ECO:0000259" key="2">
    <source>
        <dbReference type="SMART" id="SM01329"/>
    </source>
</evidence>
<gene>
    <name evidence="3" type="ORF">EV211_1445</name>
</gene>
<dbReference type="SUPFAM" id="SSF53659">
    <property type="entry name" value="Isocitrate/Isopropylmalate dehydrogenase-like"/>
    <property type="match status" value="1"/>
</dbReference>
<evidence type="ECO:0000256" key="1">
    <source>
        <dbReference type="ARBA" id="ARBA00007769"/>
    </source>
</evidence>
<comment type="similarity">
    <text evidence="1">Belongs to the isocitrate and isopropylmalate dehydrogenases family.</text>
</comment>
<sequence length="408" mass="44582">MAKSKDKNNKPGFVRELVDLSLKEMNEMGTISDVCGQFRNLLQDQLNRVSLMADDKREPKNYGELTTITIGICPGDGIGPVIMDQAVRVLDLLLKREIDSGRVVINPIHGLTISNRLETLEAVPAATLEEIKKCDVLLKGPTTTPKGGNLESANVALRRELDLYANVRPVQVPEEGIDWTFFRENTEGEYVLGSSGVEMPGKLAIDFKVTTDLGTKRICKAAFDYAEANGKTKMACVTKANIMKKTDGNFSRICHEVALKYPDIELEDWYIDIMTANLVNKDIRSDFQVFVLPNLYGDIITDEAAEIQGGVGTAGSSNIGDQYAMFEAIHGSAPRMIEDGLGDYANPSSLLKAVEMLLKHIGFTAKAAALDEALDICCNREKAVVVTGFKDGATCAQFGDYVLSKLQG</sequence>
<organism evidence="3 4">
    <name type="scientific">Aminicella lysinilytica</name>
    <dbReference type="NCBI Taxonomy" id="433323"/>
    <lineage>
        <taxon>Bacteria</taxon>
        <taxon>Bacillati</taxon>
        <taxon>Bacillota</taxon>
        <taxon>Clostridia</taxon>
        <taxon>Peptostreptococcales</taxon>
        <taxon>Anaerovoracaceae</taxon>
        <taxon>Aminicella</taxon>
    </lineage>
</organism>
<evidence type="ECO:0000313" key="4">
    <source>
        <dbReference type="Proteomes" id="UP000295500"/>
    </source>
</evidence>
<dbReference type="AlphaFoldDB" id="A0A4R6PX29"/>
<dbReference type="Pfam" id="PF00180">
    <property type="entry name" value="Iso_dh"/>
    <property type="match status" value="1"/>
</dbReference>
<comment type="caution">
    <text evidence="3">The sequence shown here is derived from an EMBL/GenBank/DDBJ whole genome shotgun (WGS) entry which is preliminary data.</text>
</comment>
<dbReference type="SMART" id="SM01329">
    <property type="entry name" value="Iso_dh"/>
    <property type="match status" value="1"/>
</dbReference>
<dbReference type="PANTHER" id="PTHR11835">
    <property type="entry name" value="DECARBOXYLATING DEHYDROGENASES-ISOCITRATE, ISOPROPYLMALATE, TARTRATE"/>
    <property type="match status" value="1"/>
</dbReference>
<keyword evidence="4" id="KW-1185">Reference proteome</keyword>
<evidence type="ECO:0000313" key="3">
    <source>
        <dbReference type="EMBL" id="TDP49827.1"/>
    </source>
</evidence>
<accession>A0A4R6PX29</accession>
<protein>
    <submittedName>
        <fullName evidence="3">Isocitrate dehydrogenase (NAD+)</fullName>
    </submittedName>
</protein>
<dbReference type="GO" id="GO:0006102">
    <property type="term" value="P:isocitrate metabolic process"/>
    <property type="evidence" value="ECO:0007669"/>
    <property type="project" value="TreeGrafter"/>
</dbReference>
<dbReference type="Gene3D" id="3.40.718.10">
    <property type="entry name" value="Isopropylmalate Dehydrogenase"/>
    <property type="match status" value="1"/>
</dbReference>
<name>A0A4R6PX29_9FIRM</name>
<dbReference type="GO" id="GO:0004449">
    <property type="term" value="F:isocitrate dehydrogenase (NAD+) activity"/>
    <property type="evidence" value="ECO:0007669"/>
    <property type="project" value="TreeGrafter"/>
</dbReference>
<feature type="domain" description="Isopropylmalate dehydrogenase-like" evidence="2">
    <location>
        <begin position="69"/>
        <end position="402"/>
    </location>
</feature>
<proteinExistence type="inferred from homology"/>
<dbReference type="PANTHER" id="PTHR11835:SF43">
    <property type="entry name" value="ISOPROPYLMALATE DEHYDROGENASE-LIKE DOMAIN-CONTAINING PROTEIN"/>
    <property type="match status" value="1"/>
</dbReference>
<dbReference type="EMBL" id="SNXO01000044">
    <property type="protein sequence ID" value="TDP49827.1"/>
    <property type="molecule type" value="Genomic_DNA"/>
</dbReference>
<reference evidence="3 4" key="1">
    <citation type="submission" date="2019-03" db="EMBL/GenBank/DDBJ databases">
        <title>Genomic Encyclopedia of Type Strains, Phase IV (KMG-IV): sequencing the most valuable type-strain genomes for metagenomic binning, comparative biology and taxonomic classification.</title>
        <authorList>
            <person name="Goeker M."/>
        </authorList>
    </citation>
    <scope>NUCLEOTIDE SEQUENCE [LARGE SCALE GENOMIC DNA]</scope>
    <source>
        <strain evidence="3 4">DSM 28287</strain>
    </source>
</reference>
<dbReference type="RefSeq" id="WP_243108593.1">
    <property type="nucleotide sequence ID" value="NZ_SNXO01000044.1"/>
</dbReference>
<dbReference type="Proteomes" id="UP000295500">
    <property type="component" value="Unassembled WGS sequence"/>
</dbReference>
<dbReference type="GO" id="GO:0006099">
    <property type="term" value="P:tricarboxylic acid cycle"/>
    <property type="evidence" value="ECO:0007669"/>
    <property type="project" value="TreeGrafter"/>
</dbReference>